<keyword evidence="11" id="KW-1185">Reference proteome</keyword>
<dbReference type="GO" id="GO:0005829">
    <property type="term" value="C:cytosol"/>
    <property type="evidence" value="ECO:0007669"/>
    <property type="project" value="TreeGrafter"/>
</dbReference>
<evidence type="ECO:0000256" key="6">
    <source>
        <dbReference type="ARBA" id="ARBA00022927"/>
    </source>
</evidence>
<name>A0A2V2LAU0_9RHOB</name>
<protein>
    <recommendedName>
        <fullName evidence="3">Flagellar assembly protein FliH</fullName>
    </recommendedName>
</protein>
<evidence type="ECO:0000256" key="3">
    <source>
        <dbReference type="ARBA" id="ARBA00016507"/>
    </source>
</evidence>
<comment type="caution">
    <text evidence="10">The sequence shown here is derived from an EMBL/GenBank/DDBJ whole genome shotgun (WGS) entry which is preliminary data.</text>
</comment>
<evidence type="ECO:0000256" key="2">
    <source>
        <dbReference type="ARBA" id="ARBA00006602"/>
    </source>
</evidence>
<dbReference type="PANTHER" id="PTHR34982">
    <property type="entry name" value="YOP PROTEINS TRANSLOCATION PROTEIN L"/>
    <property type="match status" value="1"/>
</dbReference>
<dbReference type="InterPro" id="IPR018035">
    <property type="entry name" value="Flagellar_FliH/T3SS_HrpE"/>
</dbReference>
<dbReference type="Pfam" id="PF02108">
    <property type="entry name" value="FliH"/>
    <property type="match status" value="1"/>
</dbReference>
<accession>A0A2V2LAU0</accession>
<keyword evidence="5" id="KW-1005">Bacterial flagellum biogenesis</keyword>
<evidence type="ECO:0000256" key="5">
    <source>
        <dbReference type="ARBA" id="ARBA00022795"/>
    </source>
</evidence>
<dbReference type="EMBL" id="QGKU01000033">
    <property type="protein sequence ID" value="PWR02600.1"/>
    <property type="molecule type" value="Genomic_DNA"/>
</dbReference>
<evidence type="ECO:0000313" key="11">
    <source>
        <dbReference type="Proteomes" id="UP000245680"/>
    </source>
</evidence>
<comment type="similarity">
    <text evidence="2">Belongs to the FliH family.</text>
</comment>
<keyword evidence="10" id="KW-0282">Flagellum</keyword>
<evidence type="ECO:0000256" key="4">
    <source>
        <dbReference type="ARBA" id="ARBA00022448"/>
    </source>
</evidence>
<keyword evidence="7" id="KW-1006">Bacterial flagellum protein export</keyword>
<keyword evidence="10" id="KW-0969">Cilium</keyword>
<proteinExistence type="inferred from homology"/>
<dbReference type="GO" id="GO:0044781">
    <property type="term" value="P:bacterial-type flagellum organization"/>
    <property type="evidence" value="ECO:0007669"/>
    <property type="project" value="UniProtKB-KW"/>
</dbReference>
<feature type="domain" description="Flagellar assembly protein FliH/Type III secretion system HrpE" evidence="9">
    <location>
        <begin position="205"/>
        <end position="292"/>
    </location>
</feature>
<organism evidence="10 11">
    <name type="scientific">Meridianimarinicoccus roseus</name>
    <dbReference type="NCBI Taxonomy" id="2072018"/>
    <lineage>
        <taxon>Bacteria</taxon>
        <taxon>Pseudomonadati</taxon>
        <taxon>Pseudomonadota</taxon>
        <taxon>Alphaproteobacteria</taxon>
        <taxon>Rhodobacterales</taxon>
        <taxon>Paracoccaceae</taxon>
        <taxon>Meridianimarinicoccus</taxon>
    </lineage>
</organism>
<gene>
    <name evidence="10" type="ORF">DKT77_10445</name>
</gene>
<evidence type="ECO:0000259" key="9">
    <source>
        <dbReference type="Pfam" id="PF02108"/>
    </source>
</evidence>
<feature type="compositionally biased region" description="Low complexity" evidence="8">
    <location>
        <begin position="67"/>
        <end position="77"/>
    </location>
</feature>
<dbReference type="AlphaFoldDB" id="A0A2V2LAU0"/>
<reference evidence="10 11" key="1">
    <citation type="submission" date="2018-05" db="EMBL/GenBank/DDBJ databases">
        <title>Rhodobacteraceae gen. nov., sp. nov. isolated from sea water.</title>
        <authorList>
            <person name="Ren Y."/>
        </authorList>
    </citation>
    <scope>NUCLEOTIDE SEQUENCE [LARGE SCALE GENOMIC DNA]</scope>
    <source>
        <strain evidence="10 11">TG-679</strain>
    </source>
</reference>
<evidence type="ECO:0000256" key="1">
    <source>
        <dbReference type="ARBA" id="ARBA00003041"/>
    </source>
</evidence>
<evidence type="ECO:0000256" key="8">
    <source>
        <dbReference type="SAM" id="MobiDB-lite"/>
    </source>
</evidence>
<keyword evidence="10" id="KW-0966">Cell projection</keyword>
<keyword evidence="4" id="KW-0813">Transport</keyword>
<feature type="region of interest" description="Disordered" evidence="8">
    <location>
        <begin position="96"/>
        <end position="123"/>
    </location>
</feature>
<evidence type="ECO:0000313" key="10">
    <source>
        <dbReference type="EMBL" id="PWR02600.1"/>
    </source>
</evidence>
<dbReference type="Proteomes" id="UP000245680">
    <property type="component" value="Unassembled WGS sequence"/>
</dbReference>
<feature type="compositionally biased region" description="Low complexity" evidence="8">
    <location>
        <begin position="96"/>
        <end position="117"/>
    </location>
</feature>
<dbReference type="RefSeq" id="WP_109811649.1">
    <property type="nucleotide sequence ID" value="NZ_QGKU01000033.1"/>
</dbReference>
<sequence length="311" mass="32015">MAQPHAGHDDARALSPEDIMRLVREAGQSGFARSALDADRRGAAFTARDPLRSEAPAWGAERQPHQPGAAEAAAPFAPARAAAPASAAAAATAAAGAPDPAAPGAAHAAAASASQPRPAAPSQPDITALLEQARADAFEQGRTEGFEQGYAAGAEEGRMSGWTAGLDAGRKEAEEDLRDARDTFLQAALVLTRPDASDLGMLTPMLLDAVRTLASERAGMAIAAMPEAFVARIEALAAQAVRGLESLTIRLNPEDYAAIAPHLPQSELLAESRILREPALARGDLVLRAGGVELRDVLGVRPARTGSEAAA</sequence>
<dbReference type="OrthoDB" id="7689218at2"/>
<keyword evidence="6" id="KW-0653">Protein transport</keyword>
<dbReference type="PANTHER" id="PTHR34982:SF1">
    <property type="entry name" value="FLAGELLAR ASSEMBLY PROTEIN FLIH"/>
    <property type="match status" value="1"/>
</dbReference>
<feature type="region of interest" description="Disordered" evidence="8">
    <location>
        <begin position="30"/>
        <end position="77"/>
    </location>
</feature>
<dbReference type="InterPro" id="IPR051472">
    <property type="entry name" value="T3SS_Stator/FliH"/>
</dbReference>
<comment type="function">
    <text evidence="1">Needed for flagellar regrowth and assembly.</text>
</comment>
<evidence type="ECO:0000256" key="7">
    <source>
        <dbReference type="ARBA" id="ARBA00023225"/>
    </source>
</evidence>
<dbReference type="GO" id="GO:0015031">
    <property type="term" value="P:protein transport"/>
    <property type="evidence" value="ECO:0007669"/>
    <property type="project" value="UniProtKB-KW"/>
</dbReference>